<feature type="transmembrane region" description="Helical" evidence="5">
    <location>
        <begin position="339"/>
        <end position="359"/>
    </location>
</feature>
<feature type="transmembrane region" description="Helical" evidence="5">
    <location>
        <begin position="153"/>
        <end position="174"/>
    </location>
</feature>
<feature type="transmembrane region" description="Helical" evidence="5">
    <location>
        <begin position="311"/>
        <end position="332"/>
    </location>
</feature>
<feature type="domain" description="Major facilitator superfamily (MFS) profile" evidence="6">
    <location>
        <begin position="26"/>
        <end position="473"/>
    </location>
</feature>
<dbReference type="Proteomes" id="UP001595377">
    <property type="component" value="Unassembled WGS sequence"/>
</dbReference>
<feature type="transmembrane region" description="Helical" evidence="5">
    <location>
        <begin position="60"/>
        <end position="80"/>
    </location>
</feature>
<evidence type="ECO:0000256" key="2">
    <source>
        <dbReference type="ARBA" id="ARBA00022692"/>
    </source>
</evidence>
<dbReference type="Pfam" id="PF07690">
    <property type="entry name" value="MFS_1"/>
    <property type="match status" value="1"/>
</dbReference>
<sequence>MSDTAIRPKEPAPRLSSLFSRAHVFATLMLGGGIALHAVETYITATLMPSVVRDIGGLPLFAWATTLYVAASVMGASFVAVRPEGVTLNHCYRLGAVLFGLGSLVCALAPAMEALLAGRAVQGLGAGLLVALGYSFIRFVYPERLWSVASTLYAAVWGVATFLGPTVGGVFAAGSAWREAFALLVPICALMAFAAPRLLPSGESERITTGAPLAQILLLLGAVLALSFAGSVEAAALRAGLAGAAVLAVAAMVTIERHAKARLLPAGTVSLSSPLARVYLIMLTVLVALASDIYIPYFLQELHGVRPLVSGYIVALLALGWTASAFLVAGLSGRRANRAILTGAGIEAVATALLAVTLARHNPSGGYGPVLAATALIFAMGFGVGLGWAHLVTHVLHLAPEGEKDKASAAITTMQALGSAFGAALAGVVANSAGLAAPGGVAGAETAAFWLYLLLSLPALAALMLALRLPETRGGTG</sequence>
<dbReference type="InterPro" id="IPR011701">
    <property type="entry name" value="MFS"/>
</dbReference>
<feature type="transmembrane region" description="Helical" evidence="5">
    <location>
        <begin position="276"/>
        <end position="299"/>
    </location>
</feature>
<feature type="transmembrane region" description="Helical" evidence="5">
    <location>
        <begin position="92"/>
        <end position="112"/>
    </location>
</feature>
<dbReference type="Gene3D" id="1.20.1250.20">
    <property type="entry name" value="MFS general substrate transporter like domains"/>
    <property type="match status" value="1"/>
</dbReference>
<name>A0ABV7DHU5_9HYPH</name>
<dbReference type="PANTHER" id="PTHR23501:SF154">
    <property type="entry name" value="MULTIDRUG-EFFLUX TRANSPORTER RV1634-RELATED"/>
    <property type="match status" value="1"/>
</dbReference>
<keyword evidence="2 5" id="KW-0812">Transmembrane</keyword>
<evidence type="ECO:0000313" key="7">
    <source>
        <dbReference type="EMBL" id="MFC3074121.1"/>
    </source>
</evidence>
<feature type="transmembrane region" description="Helical" evidence="5">
    <location>
        <begin position="449"/>
        <end position="467"/>
    </location>
</feature>
<evidence type="ECO:0000256" key="5">
    <source>
        <dbReference type="SAM" id="Phobius"/>
    </source>
</evidence>
<feature type="transmembrane region" description="Helical" evidence="5">
    <location>
        <begin position="180"/>
        <end position="199"/>
    </location>
</feature>
<organism evidence="7 8">
    <name type="scientific">Shinella pollutisoli</name>
    <dbReference type="NCBI Taxonomy" id="2250594"/>
    <lineage>
        <taxon>Bacteria</taxon>
        <taxon>Pseudomonadati</taxon>
        <taxon>Pseudomonadota</taxon>
        <taxon>Alphaproteobacteria</taxon>
        <taxon>Hyphomicrobiales</taxon>
        <taxon>Rhizobiaceae</taxon>
        <taxon>Shinella</taxon>
    </lineage>
</organism>
<dbReference type="PROSITE" id="PS50850">
    <property type="entry name" value="MFS"/>
    <property type="match status" value="1"/>
</dbReference>
<dbReference type="RefSeq" id="WP_257315108.1">
    <property type="nucleotide sequence ID" value="NZ_JANFDG010000009.1"/>
</dbReference>
<dbReference type="Gene3D" id="1.20.1720.10">
    <property type="entry name" value="Multidrug resistance protein D"/>
    <property type="match status" value="1"/>
</dbReference>
<comment type="subcellular location">
    <subcellularLocation>
        <location evidence="1">Membrane</location>
        <topology evidence="1">Multi-pass membrane protein</topology>
    </subcellularLocation>
</comment>
<dbReference type="InterPro" id="IPR036259">
    <property type="entry name" value="MFS_trans_sf"/>
</dbReference>
<keyword evidence="8" id="KW-1185">Reference proteome</keyword>
<evidence type="ECO:0000259" key="6">
    <source>
        <dbReference type="PROSITE" id="PS50850"/>
    </source>
</evidence>
<keyword evidence="3 5" id="KW-1133">Transmembrane helix</keyword>
<evidence type="ECO:0000256" key="4">
    <source>
        <dbReference type="ARBA" id="ARBA00023136"/>
    </source>
</evidence>
<evidence type="ECO:0000313" key="8">
    <source>
        <dbReference type="Proteomes" id="UP001595377"/>
    </source>
</evidence>
<dbReference type="SUPFAM" id="SSF103473">
    <property type="entry name" value="MFS general substrate transporter"/>
    <property type="match status" value="1"/>
</dbReference>
<feature type="transmembrane region" description="Helical" evidence="5">
    <location>
        <begin position="416"/>
        <end position="437"/>
    </location>
</feature>
<dbReference type="InterPro" id="IPR020846">
    <property type="entry name" value="MFS_dom"/>
</dbReference>
<proteinExistence type="predicted"/>
<feature type="transmembrane region" description="Helical" evidence="5">
    <location>
        <begin position="24"/>
        <end position="48"/>
    </location>
</feature>
<keyword evidence="4 5" id="KW-0472">Membrane</keyword>
<feature type="transmembrane region" description="Helical" evidence="5">
    <location>
        <begin position="371"/>
        <end position="396"/>
    </location>
</feature>
<feature type="transmembrane region" description="Helical" evidence="5">
    <location>
        <begin position="211"/>
        <end position="229"/>
    </location>
</feature>
<evidence type="ECO:0000256" key="1">
    <source>
        <dbReference type="ARBA" id="ARBA00004141"/>
    </source>
</evidence>
<reference evidence="8" key="1">
    <citation type="journal article" date="2019" name="Int. J. Syst. Evol. Microbiol.">
        <title>The Global Catalogue of Microorganisms (GCM) 10K type strain sequencing project: providing services to taxonomists for standard genome sequencing and annotation.</title>
        <authorList>
            <consortium name="The Broad Institute Genomics Platform"/>
            <consortium name="The Broad Institute Genome Sequencing Center for Infectious Disease"/>
            <person name="Wu L."/>
            <person name="Ma J."/>
        </authorList>
    </citation>
    <scope>NUCLEOTIDE SEQUENCE [LARGE SCALE GENOMIC DNA]</scope>
    <source>
        <strain evidence="8">KCTC 52677</strain>
    </source>
</reference>
<protein>
    <submittedName>
        <fullName evidence="7">MFS transporter</fullName>
    </submittedName>
</protein>
<evidence type="ECO:0000256" key="3">
    <source>
        <dbReference type="ARBA" id="ARBA00022989"/>
    </source>
</evidence>
<feature type="transmembrane region" description="Helical" evidence="5">
    <location>
        <begin position="124"/>
        <end position="141"/>
    </location>
</feature>
<feature type="transmembrane region" description="Helical" evidence="5">
    <location>
        <begin position="235"/>
        <end position="255"/>
    </location>
</feature>
<comment type="caution">
    <text evidence="7">The sequence shown here is derived from an EMBL/GenBank/DDBJ whole genome shotgun (WGS) entry which is preliminary data.</text>
</comment>
<accession>A0ABV7DHU5</accession>
<gene>
    <name evidence="7" type="ORF">ACFOHH_13490</name>
</gene>
<dbReference type="EMBL" id="JBHRSP010000020">
    <property type="protein sequence ID" value="MFC3074121.1"/>
    <property type="molecule type" value="Genomic_DNA"/>
</dbReference>
<dbReference type="PANTHER" id="PTHR23501">
    <property type="entry name" value="MAJOR FACILITATOR SUPERFAMILY"/>
    <property type="match status" value="1"/>
</dbReference>